<organism evidence="1 2">
    <name type="scientific">Ameca splendens</name>
    <dbReference type="NCBI Taxonomy" id="208324"/>
    <lineage>
        <taxon>Eukaryota</taxon>
        <taxon>Metazoa</taxon>
        <taxon>Chordata</taxon>
        <taxon>Craniata</taxon>
        <taxon>Vertebrata</taxon>
        <taxon>Euteleostomi</taxon>
        <taxon>Actinopterygii</taxon>
        <taxon>Neopterygii</taxon>
        <taxon>Teleostei</taxon>
        <taxon>Neoteleostei</taxon>
        <taxon>Acanthomorphata</taxon>
        <taxon>Ovalentaria</taxon>
        <taxon>Atherinomorphae</taxon>
        <taxon>Cyprinodontiformes</taxon>
        <taxon>Goodeidae</taxon>
        <taxon>Ameca</taxon>
    </lineage>
</organism>
<name>A0ABV0Z3V2_9TELE</name>
<dbReference type="EMBL" id="JAHRIP010049065">
    <property type="protein sequence ID" value="MEQ2300183.1"/>
    <property type="molecule type" value="Genomic_DNA"/>
</dbReference>
<sequence>MRSILIFRILNSNVPRLHHLHCETEWWQDYAVGVLFSSRDRRGVRVVGHLEGANFMTNLEENLLKQYIDNTTDIRLTQISEKLRKKKKTRSFCSYLKII</sequence>
<proteinExistence type="predicted"/>
<dbReference type="Proteomes" id="UP001469553">
    <property type="component" value="Unassembled WGS sequence"/>
</dbReference>
<evidence type="ECO:0000313" key="2">
    <source>
        <dbReference type="Proteomes" id="UP001469553"/>
    </source>
</evidence>
<protein>
    <submittedName>
        <fullName evidence="1">Uncharacterized protein</fullName>
    </submittedName>
</protein>
<reference evidence="1 2" key="1">
    <citation type="submission" date="2021-06" db="EMBL/GenBank/DDBJ databases">
        <authorList>
            <person name="Palmer J.M."/>
        </authorList>
    </citation>
    <scope>NUCLEOTIDE SEQUENCE [LARGE SCALE GENOMIC DNA]</scope>
    <source>
        <strain evidence="1 2">AS_MEX2019</strain>
        <tissue evidence="1">Muscle</tissue>
    </source>
</reference>
<gene>
    <name evidence="1" type="ORF">AMECASPLE_022697</name>
</gene>
<comment type="caution">
    <text evidence="1">The sequence shown here is derived from an EMBL/GenBank/DDBJ whole genome shotgun (WGS) entry which is preliminary data.</text>
</comment>
<keyword evidence="2" id="KW-1185">Reference proteome</keyword>
<accession>A0ABV0Z3V2</accession>
<evidence type="ECO:0000313" key="1">
    <source>
        <dbReference type="EMBL" id="MEQ2300183.1"/>
    </source>
</evidence>